<dbReference type="Pfam" id="PF03054">
    <property type="entry name" value="tRNA_Me_trans"/>
    <property type="match status" value="1"/>
</dbReference>
<dbReference type="SUPFAM" id="SSF52402">
    <property type="entry name" value="Adenine nucleotide alpha hydrolases-like"/>
    <property type="match status" value="1"/>
</dbReference>
<protein>
    <recommendedName>
        <fullName evidence="9">tRNA-specific 2-thiouridylase MnmA</fullName>
        <ecNumber evidence="9">2.8.1.13</ecNumber>
    </recommendedName>
</protein>
<dbReference type="NCBIfam" id="TIGR00420">
    <property type="entry name" value="trmU"/>
    <property type="match status" value="1"/>
</dbReference>
<evidence type="ECO:0000256" key="1">
    <source>
        <dbReference type="ARBA" id="ARBA00022555"/>
    </source>
</evidence>
<gene>
    <name evidence="9 12" type="primary">mnmA</name>
    <name evidence="12" type="ORF">ENS06_07955</name>
</gene>
<feature type="site" description="Interaction with tRNA" evidence="9">
    <location>
        <position position="137"/>
    </location>
</feature>
<feature type="binding site" evidence="9">
    <location>
        <position position="136"/>
    </location>
    <ligand>
        <name>ATP</name>
        <dbReference type="ChEBI" id="CHEBI:30616"/>
    </ligand>
</feature>
<keyword evidence="2 9" id="KW-0808">Transferase</keyword>
<dbReference type="HAMAP" id="MF_00144">
    <property type="entry name" value="tRNA_thiouridyl_MnmA"/>
    <property type="match status" value="1"/>
</dbReference>
<evidence type="ECO:0000256" key="9">
    <source>
        <dbReference type="HAMAP-Rule" id="MF_00144"/>
    </source>
</evidence>
<dbReference type="Gene3D" id="2.40.30.10">
    <property type="entry name" value="Translation factors"/>
    <property type="match status" value="1"/>
</dbReference>
<dbReference type="CDD" id="cd01998">
    <property type="entry name" value="MnmA_TRMU-like"/>
    <property type="match status" value="1"/>
</dbReference>
<feature type="binding site" evidence="9">
    <location>
        <position position="43"/>
    </location>
    <ligand>
        <name>ATP</name>
        <dbReference type="ChEBI" id="CHEBI:30616"/>
    </ligand>
</feature>
<feature type="active site" description="Cysteine persulfide intermediate" evidence="9">
    <location>
        <position position="211"/>
    </location>
</feature>
<dbReference type="InterPro" id="IPR014729">
    <property type="entry name" value="Rossmann-like_a/b/a_fold"/>
</dbReference>
<keyword evidence="3 9" id="KW-0819">tRNA processing</keyword>
<comment type="catalytic activity">
    <reaction evidence="8 9">
        <text>S-sulfanyl-L-cysteinyl-[protein] + uridine(34) in tRNA + AH2 + ATP = 2-thiouridine(34) in tRNA + L-cysteinyl-[protein] + A + AMP + diphosphate + H(+)</text>
        <dbReference type="Rhea" id="RHEA:47032"/>
        <dbReference type="Rhea" id="RHEA-COMP:10131"/>
        <dbReference type="Rhea" id="RHEA-COMP:11726"/>
        <dbReference type="Rhea" id="RHEA-COMP:11727"/>
        <dbReference type="Rhea" id="RHEA-COMP:11728"/>
        <dbReference type="ChEBI" id="CHEBI:13193"/>
        <dbReference type="ChEBI" id="CHEBI:15378"/>
        <dbReference type="ChEBI" id="CHEBI:17499"/>
        <dbReference type="ChEBI" id="CHEBI:29950"/>
        <dbReference type="ChEBI" id="CHEBI:30616"/>
        <dbReference type="ChEBI" id="CHEBI:33019"/>
        <dbReference type="ChEBI" id="CHEBI:61963"/>
        <dbReference type="ChEBI" id="CHEBI:65315"/>
        <dbReference type="ChEBI" id="CHEBI:87170"/>
        <dbReference type="ChEBI" id="CHEBI:456215"/>
        <dbReference type="EC" id="2.8.1.13"/>
    </reaction>
</comment>
<evidence type="ECO:0000256" key="4">
    <source>
        <dbReference type="ARBA" id="ARBA00022741"/>
    </source>
</evidence>
<keyword evidence="6 9" id="KW-0694">RNA-binding</keyword>
<comment type="caution">
    <text evidence="9">Lacks conserved residue(s) required for the propagation of feature annotation.</text>
</comment>
<dbReference type="InterPro" id="IPR046885">
    <property type="entry name" value="MnmA-like_C"/>
</dbReference>
<feature type="domain" description="tRNA-specific 2-thiouridylase MnmA-like central" evidence="11">
    <location>
        <begin position="233"/>
        <end position="286"/>
    </location>
</feature>
<dbReference type="NCBIfam" id="NF001138">
    <property type="entry name" value="PRK00143.1"/>
    <property type="match status" value="1"/>
</dbReference>
<dbReference type="AlphaFoldDB" id="A0A832A0D8"/>
<dbReference type="Pfam" id="PF20258">
    <property type="entry name" value="tRNA_Me_trans_C"/>
    <property type="match status" value="1"/>
</dbReference>
<dbReference type="InterPro" id="IPR046884">
    <property type="entry name" value="MnmA-like_central"/>
</dbReference>
<evidence type="ECO:0000256" key="3">
    <source>
        <dbReference type="ARBA" id="ARBA00022694"/>
    </source>
</evidence>
<dbReference type="InterPro" id="IPR023382">
    <property type="entry name" value="MnmA-like_central_sf"/>
</dbReference>
<comment type="function">
    <text evidence="9">Catalyzes the 2-thiolation of uridine at the wobble position (U34) of tRNA, leading to the formation of s(2)U34.</text>
</comment>
<evidence type="ECO:0000256" key="6">
    <source>
        <dbReference type="ARBA" id="ARBA00022884"/>
    </source>
</evidence>
<keyword evidence="7" id="KW-1015">Disulfide bond</keyword>
<name>A0A832A0D8_9BACT</name>
<dbReference type="Pfam" id="PF20259">
    <property type="entry name" value="tRNA_Me_trans_M"/>
    <property type="match status" value="1"/>
</dbReference>
<evidence type="ECO:0000313" key="12">
    <source>
        <dbReference type="EMBL" id="HFK97243.1"/>
    </source>
</evidence>
<dbReference type="GO" id="GO:0000049">
    <property type="term" value="F:tRNA binding"/>
    <property type="evidence" value="ECO:0007669"/>
    <property type="project" value="UniProtKB-KW"/>
</dbReference>
<evidence type="ECO:0000259" key="10">
    <source>
        <dbReference type="Pfam" id="PF20258"/>
    </source>
</evidence>
<reference evidence="12" key="1">
    <citation type="journal article" date="2020" name="mSystems">
        <title>Genome- and Community-Level Interaction Insights into Carbon Utilization and Element Cycling Functions of Hydrothermarchaeota in Hydrothermal Sediment.</title>
        <authorList>
            <person name="Zhou Z."/>
            <person name="Liu Y."/>
            <person name="Xu W."/>
            <person name="Pan J."/>
            <person name="Luo Z.H."/>
            <person name="Li M."/>
        </authorList>
    </citation>
    <scope>NUCLEOTIDE SEQUENCE [LARGE SCALE GENOMIC DNA]</scope>
    <source>
        <strain evidence="12">SpSt-456</strain>
    </source>
</reference>
<comment type="similarity">
    <text evidence="9">Belongs to the MnmA/TRMU family.</text>
</comment>
<comment type="subcellular location">
    <subcellularLocation>
        <location evidence="9">Cytoplasm</location>
    </subcellularLocation>
</comment>
<accession>A0A832A0D8</accession>
<evidence type="ECO:0000256" key="8">
    <source>
        <dbReference type="ARBA" id="ARBA00051542"/>
    </source>
</evidence>
<feature type="binding site" evidence="9">
    <location>
        <begin position="17"/>
        <end position="24"/>
    </location>
    <ligand>
        <name>ATP</name>
        <dbReference type="ChEBI" id="CHEBI:30616"/>
    </ligand>
</feature>
<proteinExistence type="inferred from homology"/>
<feature type="active site" description="Nucleophile" evidence="9">
    <location>
        <position position="112"/>
    </location>
</feature>
<dbReference type="GO" id="GO:0005524">
    <property type="term" value="F:ATP binding"/>
    <property type="evidence" value="ECO:0007669"/>
    <property type="project" value="UniProtKB-KW"/>
</dbReference>
<keyword evidence="4 9" id="KW-0547">Nucleotide-binding</keyword>
<evidence type="ECO:0000256" key="7">
    <source>
        <dbReference type="ARBA" id="ARBA00023157"/>
    </source>
</evidence>
<dbReference type="InterPro" id="IPR004506">
    <property type="entry name" value="MnmA-like"/>
</dbReference>
<evidence type="ECO:0000259" key="11">
    <source>
        <dbReference type="Pfam" id="PF20259"/>
    </source>
</evidence>
<evidence type="ECO:0000256" key="5">
    <source>
        <dbReference type="ARBA" id="ARBA00022840"/>
    </source>
</evidence>
<organism evidence="12">
    <name type="scientific">Desulfacinum infernum</name>
    <dbReference type="NCBI Taxonomy" id="35837"/>
    <lineage>
        <taxon>Bacteria</taxon>
        <taxon>Pseudomonadati</taxon>
        <taxon>Thermodesulfobacteriota</taxon>
        <taxon>Syntrophobacteria</taxon>
        <taxon>Syntrophobacterales</taxon>
        <taxon>Syntrophobacteraceae</taxon>
        <taxon>Desulfacinum</taxon>
    </lineage>
</organism>
<feature type="site" description="Interaction with tRNA" evidence="9">
    <location>
        <position position="352"/>
    </location>
</feature>
<sequence>MSIWNRSRNSRMRVAIALSGGMDSLRAAWLLKEAGHDVVALHMRLFSPLPLAELEGEQESDADRESRLQVLASRLGLPLFMVDCRDPFERFVIRPFLDAYRNGLTPNPCVLCNPAVKFGFLLDKAVEMGAERLATGHYVRTKDPEGPTGRYALRCGADARKDQSYFLYGLSQRQLSRALFPLGEETKESTRAWARTHGFDGLIPEESQEICFIPSGDYRRFFEEHAPEVACGAEGPVRDTSGAVIGRHKGLFRYTVGQRRGIDIPSSAPYYVLALEPETNTLWVGRSHDLFQAEALVGSLNWVSIDPPTEPIRAMVRLRHQHRPASAQVIPLGDGTARVRFETPQRAVTPGQAAVFYRGDLVLGGGLLLKKTMGPTRHACRS</sequence>
<dbReference type="EMBL" id="DSTK01000023">
    <property type="protein sequence ID" value="HFK97243.1"/>
    <property type="molecule type" value="Genomic_DNA"/>
</dbReference>
<dbReference type="Gene3D" id="3.40.50.620">
    <property type="entry name" value="HUPs"/>
    <property type="match status" value="1"/>
</dbReference>
<feature type="region of interest" description="Interaction with tRNA" evidence="9">
    <location>
        <begin position="161"/>
        <end position="163"/>
    </location>
</feature>
<dbReference type="GO" id="GO:0103016">
    <property type="term" value="F:tRNA-uridine 2-sulfurtransferase activity"/>
    <property type="evidence" value="ECO:0007669"/>
    <property type="project" value="UniProtKB-EC"/>
</dbReference>
<dbReference type="PANTHER" id="PTHR11933:SF5">
    <property type="entry name" value="MITOCHONDRIAL TRNA-SPECIFIC 2-THIOURIDYLASE 1"/>
    <property type="match status" value="1"/>
</dbReference>
<dbReference type="Gene3D" id="2.30.30.280">
    <property type="entry name" value="Adenine nucleotide alpha hydrolases-like domains"/>
    <property type="match status" value="1"/>
</dbReference>
<keyword evidence="1 9" id="KW-0820">tRNA-binding</keyword>
<keyword evidence="9" id="KW-0963">Cytoplasm</keyword>
<comment type="caution">
    <text evidence="12">The sequence shown here is derived from an EMBL/GenBank/DDBJ whole genome shotgun (WGS) entry which is preliminary data.</text>
</comment>
<evidence type="ECO:0000256" key="2">
    <source>
        <dbReference type="ARBA" id="ARBA00022679"/>
    </source>
</evidence>
<dbReference type="PANTHER" id="PTHR11933">
    <property type="entry name" value="TRNA 5-METHYLAMINOMETHYL-2-THIOURIDYLATE -METHYLTRANSFERASE"/>
    <property type="match status" value="1"/>
</dbReference>
<dbReference type="FunFam" id="2.30.30.280:FF:000001">
    <property type="entry name" value="tRNA-specific 2-thiouridylase MnmA"/>
    <property type="match status" value="1"/>
</dbReference>
<feature type="domain" description="tRNA-specific 2-thiouridylase MnmA-like C-terminal" evidence="10">
    <location>
        <begin position="296"/>
        <end position="367"/>
    </location>
</feature>
<dbReference type="GO" id="GO:0005737">
    <property type="term" value="C:cytoplasm"/>
    <property type="evidence" value="ECO:0007669"/>
    <property type="project" value="UniProtKB-SubCell"/>
</dbReference>
<dbReference type="GO" id="GO:0002143">
    <property type="term" value="P:tRNA wobble position uridine thiolation"/>
    <property type="evidence" value="ECO:0007669"/>
    <property type="project" value="TreeGrafter"/>
</dbReference>
<keyword evidence="5 9" id="KW-0067">ATP-binding</keyword>
<dbReference type="EC" id="2.8.1.13" evidence="9"/>